<feature type="compositionally biased region" description="Polar residues" evidence="1">
    <location>
        <begin position="807"/>
        <end position="820"/>
    </location>
</feature>
<feature type="region of interest" description="Disordered" evidence="1">
    <location>
        <begin position="1595"/>
        <end position="1639"/>
    </location>
</feature>
<gene>
    <name evidence="3" type="ORF">QJS04_geneDACA018458</name>
</gene>
<dbReference type="PANTHER" id="PTHR48429:SF1">
    <property type="entry name" value="AGENET DOMAIN-CONTAINING PROTEIN"/>
    <property type="match status" value="1"/>
</dbReference>
<feature type="compositionally biased region" description="Basic and acidic residues" evidence="1">
    <location>
        <begin position="2119"/>
        <end position="2132"/>
    </location>
</feature>
<keyword evidence="4" id="KW-1185">Reference proteome</keyword>
<feature type="region of interest" description="Disordered" evidence="1">
    <location>
        <begin position="258"/>
        <end position="295"/>
    </location>
</feature>
<evidence type="ECO:0000313" key="3">
    <source>
        <dbReference type="EMBL" id="KAK1261927.1"/>
    </source>
</evidence>
<feature type="compositionally biased region" description="Polar residues" evidence="1">
    <location>
        <begin position="1595"/>
        <end position="1607"/>
    </location>
</feature>
<feature type="region of interest" description="Disordered" evidence="1">
    <location>
        <begin position="1284"/>
        <end position="1328"/>
    </location>
</feature>
<reference evidence="3" key="1">
    <citation type="journal article" date="2023" name="Nat. Commun.">
        <title>Diploid and tetraploid genomes of Acorus and the evolution of monocots.</title>
        <authorList>
            <person name="Ma L."/>
            <person name="Liu K.W."/>
            <person name="Li Z."/>
            <person name="Hsiao Y.Y."/>
            <person name="Qi Y."/>
            <person name="Fu T."/>
            <person name="Tang G.D."/>
            <person name="Zhang D."/>
            <person name="Sun W.H."/>
            <person name="Liu D.K."/>
            <person name="Li Y."/>
            <person name="Chen G.Z."/>
            <person name="Liu X.D."/>
            <person name="Liao X.Y."/>
            <person name="Jiang Y.T."/>
            <person name="Yu X."/>
            <person name="Hao Y."/>
            <person name="Huang J."/>
            <person name="Zhao X.W."/>
            <person name="Ke S."/>
            <person name="Chen Y.Y."/>
            <person name="Wu W.L."/>
            <person name="Hsu J.L."/>
            <person name="Lin Y.F."/>
            <person name="Huang M.D."/>
            <person name="Li C.Y."/>
            <person name="Huang L."/>
            <person name="Wang Z.W."/>
            <person name="Zhao X."/>
            <person name="Zhong W.Y."/>
            <person name="Peng D.H."/>
            <person name="Ahmad S."/>
            <person name="Lan S."/>
            <person name="Zhang J.S."/>
            <person name="Tsai W.C."/>
            <person name="Van de Peer Y."/>
            <person name="Liu Z.J."/>
        </authorList>
    </citation>
    <scope>NUCLEOTIDE SEQUENCE</scope>
    <source>
        <strain evidence="3">SCP</strain>
    </source>
</reference>
<dbReference type="InterPro" id="IPR008395">
    <property type="entry name" value="Agenet-like_dom"/>
</dbReference>
<evidence type="ECO:0000313" key="4">
    <source>
        <dbReference type="Proteomes" id="UP001179952"/>
    </source>
</evidence>
<feature type="compositionally biased region" description="Basic and acidic residues" evidence="1">
    <location>
        <begin position="258"/>
        <end position="279"/>
    </location>
</feature>
<dbReference type="EMBL" id="JAUJYN010000010">
    <property type="protein sequence ID" value="KAK1261927.1"/>
    <property type="molecule type" value="Genomic_DNA"/>
</dbReference>
<feature type="region of interest" description="Disordered" evidence="1">
    <location>
        <begin position="2155"/>
        <end position="2181"/>
    </location>
</feature>
<dbReference type="Pfam" id="PF05641">
    <property type="entry name" value="Agenet"/>
    <property type="match status" value="1"/>
</dbReference>
<dbReference type="Proteomes" id="UP001179952">
    <property type="component" value="Unassembled WGS sequence"/>
</dbReference>
<feature type="compositionally biased region" description="Polar residues" evidence="1">
    <location>
        <begin position="2166"/>
        <end position="2181"/>
    </location>
</feature>
<feature type="domain" description="Agenet" evidence="2">
    <location>
        <begin position="1786"/>
        <end position="1844"/>
    </location>
</feature>
<feature type="region of interest" description="Disordered" evidence="1">
    <location>
        <begin position="1973"/>
        <end position="2041"/>
    </location>
</feature>
<dbReference type="PANTHER" id="PTHR48429">
    <property type="entry name" value="AGENET DOMAIN-CONTAINING PROTEIN"/>
    <property type="match status" value="1"/>
</dbReference>
<dbReference type="SMART" id="SM00743">
    <property type="entry name" value="Agenet"/>
    <property type="match status" value="2"/>
</dbReference>
<feature type="region of interest" description="Disordered" evidence="1">
    <location>
        <begin position="969"/>
        <end position="1014"/>
    </location>
</feature>
<feature type="compositionally biased region" description="Basic and acidic residues" evidence="1">
    <location>
        <begin position="1978"/>
        <end position="1987"/>
    </location>
</feature>
<accession>A0AAV9ACK7</accession>
<evidence type="ECO:0000259" key="2">
    <source>
        <dbReference type="SMART" id="SM00743"/>
    </source>
</evidence>
<organism evidence="3 4">
    <name type="scientific">Acorus gramineus</name>
    <name type="common">Dwarf sweet flag</name>
    <dbReference type="NCBI Taxonomy" id="55184"/>
    <lineage>
        <taxon>Eukaryota</taxon>
        <taxon>Viridiplantae</taxon>
        <taxon>Streptophyta</taxon>
        <taxon>Embryophyta</taxon>
        <taxon>Tracheophyta</taxon>
        <taxon>Spermatophyta</taxon>
        <taxon>Magnoliopsida</taxon>
        <taxon>Liliopsida</taxon>
        <taxon>Acoraceae</taxon>
        <taxon>Acorus</taxon>
    </lineage>
</organism>
<feature type="compositionally biased region" description="Polar residues" evidence="1">
    <location>
        <begin position="1319"/>
        <end position="1328"/>
    </location>
</feature>
<feature type="region of interest" description="Disordered" evidence="1">
    <location>
        <begin position="807"/>
        <end position="830"/>
    </location>
</feature>
<reference evidence="3" key="2">
    <citation type="submission" date="2023-06" db="EMBL/GenBank/DDBJ databases">
        <authorList>
            <person name="Ma L."/>
            <person name="Liu K.-W."/>
            <person name="Li Z."/>
            <person name="Hsiao Y.-Y."/>
            <person name="Qi Y."/>
            <person name="Fu T."/>
            <person name="Tang G."/>
            <person name="Zhang D."/>
            <person name="Sun W.-H."/>
            <person name="Liu D.-K."/>
            <person name="Li Y."/>
            <person name="Chen G.-Z."/>
            <person name="Liu X.-D."/>
            <person name="Liao X.-Y."/>
            <person name="Jiang Y.-T."/>
            <person name="Yu X."/>
            <person name="Hao Y."/>
            <person name="Huang J."/>
            <person name="Zhao X.-W."/>
            <person name="Ke S."/>
            <person name="Chen Y.-Y."/>
            <person name="Wu W.-L."/>
            <person name="Hsu J.-L."/>
            <person name="Lin Y.-F."/>
            <person name="Huang M.-D."/>
            <person name="Li C.-Y."/>
            <person name="Huang L."/>
            <person name="Wang Z.-W."/>
            <person name="Zhao X."/>
            <person name="Zhong W.-Y."/>
            <person name="Peng D.-H."/>
            <person name="Ahmad S."/>
            <person name="Lan S."/>
            <person name="Zhang J.-S."/>
            <person name="Tsai W.-C."/>
            <person name="Van De Peer Y."/>
            <person name="Liu Z.-J."/>
        </authorList>
    </citation>
    <scope>NUCLEOTIDE SEQUENCE</scope>
    <source>
        <strain evidence="3">SCP</strain>
        <tissue evidence="3">Leaves</tissue>
    </source>
</reference>
<proteinExistence type="predicted"/>
<dbReference type="InterPro" id="IPR014002">
    <property type="entry name" value="Agenet_dom_plant"/>
</dbReference>
<feature type="compositionally biased region" description="Basic and acidic residues" evidence="1">
    <location>
        <begin position="1615"/>
        <end position="1635"/>
    </location>
</feature>
<protein>
    <recommendedName>
        <fullName evidence="2">Agenet domain-containing protein</fullName>
    </recommendedName>
</protein>
<feature type="region of interest" description="Disordered" evidence="1">
    <location>
        <begin position="2101"/>
        <end position="2143"/>
    </location>
</feature>
<dbReference type="InterPro" id="IPR055274">
    <property type="entry name" value="SWO1"/>
</dbReference>
<feature type="compositionally biased region" description="Basic and acidic residues" evidence="1">
    <location>
        <begin position="2001"/>
        <end position="2015"/>
    </location>
</feature>
<comment type="caution">
    <text evidence="3">The sequence shown here is derived from an EMBL/GenBank/DDBJ whole genome shotgun (WGS) entry which is preliminary data.</text>
</comment>
<evidence type="ECO:0000256" key="1">
    <source>
        <dbReference type="SAM" id="MobiDB-lite"/>
    </source>
</evidence>
<name>A0AAV9ACK7_ACOGR</name>
<sequence length="2181" mass="235053">MDYDDNEFQSQNFQLVAEDSSRFSPGFQSYPLPKYDLDEHLQVHLRFDSLIESDILLGIQGQVENHWIGDFSTGSSGIEFGSSAAESCSISRCENVWSEAPSSESVAMLLKSVEQDERIKEQPLIEELDTCDGLVNVANQMDPGVSLDSSLHPEIGDDVYTSSSLLADNDAQSIPMLNKDVTGNLSPVEDVTRNFEDKNSGCESSGVVDMTSVGEKLSVIQEPVAQDCSLENTVASYHAKFEDVLINDNMMNAEKCQETVRSNDDGSKRKGEHDDHGSAEVDMDGNSRDSGPSTITTSFVVDATMLNNQNFMERGVEGHNEVVLRKVTGSLLRNEVQRVESGILFEDEQMNDQQPEGDLTEIKGNVVEKSSGLPNVDSLKESSEECLAAGKLDLPGADVNEVRHLVSSKGTETGDSSLETMQISLLVEGDKHLKGHFITTKDTSISLLKTGSPCQITGGDGDSKDVNHFVKSITRAGDIVMVDRIERLESETSSVVVQAGQSGDNEYLESDNHNSLIPDDSSIIASPARQVVVDNDACCDGGSHVPDGSAYHAGSSHMETNVMDNYKSNVGNCTNSISVPEDAIPEGASNVQDSCKAKVDVFPSGVSDVEKMHKMVSIPPEIPQLETGSLAASQCQMKDTMIAVVHASPAVLVINHQPVSIGFTQGDAIEFCSLNKSRDVHPLVSEDHPVSNEVVEQKKGLDHSDKEVELQQNDGFSMVASGPIPNLSREHNLDAAPVETGSVAKDADSTCQNELQASKDAAVPCESDSKLEKIPPSVTSAMEMKISSVSERVGLGKLEDTSSLITGMEKSSSRTTNNCKPLSVETGHMGPNTFETKWDSANVISSDHLSRNENEHLERNKNPSEKNCAASESLKCIPYECGRNHGPTDSADTVPKKLNVSEDGRSFSFEVKSVENLPENVDGKGWKSLPNAQLAEIAQVKLKETAHGNHLVSDEEKLQGVGDMDIGEARKPVSLSGGSSERVGVTKTKPVKESSRSKRLARKDNISCNPSTSSMGSITRDISVEGISRFAYHEGSVKPSCAPLLQAATLPDLNSSFSVATLFHQPFTDLQQVQLRAQIIVYGSLIQGVPPDEACMISAFGGADGGRSTWEGAWRAAAERFYVQRSPLNNPDTPVHMRSGMRITEQTSRSPASQAGSKIPPLTTLNPAVSLQSPLWNISTPLHDGLHSNMPRGTLQDTHRALPPLHGYQSPQARPYVGKSSPWAVPQTSAVDSSGQYTVLPILETVQVTPIRESSIPFSPMQIIPPNVFPAGTSLRFSATSTEAKAVPATSVPATAEKLPPGESKSRKRKKNIIPGLTQIPSVSQPQTDTPAVIGVTLQSSCVGSLSTSSQPDKPATCSVISSTNYQIIGRGDKQRATLSEETCSKLEQAKQSAIDAATLATSAVRHSQEVWNDLANHNGSNSVPQLESKLASAAVAIGAAASVAKAAAAAAKVACDSAVLAKMMADEALGVIKVGHSAQNIESSVSDGGKNLGTVSPALILKGKEKMTSSSSVLVTALETSRKRVEETSAATKRAENLAAVMRAAELAFDAILQAGAVVSMGDPVPLSLSDLIEAGPDGYWKLQKLTGDSVVRTNSMPITQPQPDGTGSVDGSDENHEHLSNDKDVRQSTDKVRLPSTDFTRQSVERCRDINGKCQDFSNSEKGLGYIGQKLSTMSKPAGMVCDLDTGSGNELKRDQSEEILNGSSIKEGSSVEVLSGGIWYSARVLNLKDGMAYVCYTECGTDEGGGQLKEWILLQDDKAPRIRNVRPVKALKFEGTRKRKKTNVWAAGDRVDVWTGVGWREGIVKEKNKEDETLLIVYFPVGGEVSPIREWDLRSSLIWKDGEWIEWSRLRDYNYVPNQGDTPMAKHHKLDRPEPGVVFQAEFSKKDILSKHSVIGGLHKPEEAEPLPLSEKDRTFVVGKDIKRDNNSEALRMKRTGLQKAGSGVIFGIPKPGKKRKFMEVSKHYISNGASKVSEGNDHSKVEKSLIPQPSRGWKPPPKLDPKGKRAGDVKSKILKPGKSQNVQSTSEKDSSSVSEGIIHETLPNVKISDGKEYKQTEVGSILDLITTGDNAKEGPSSRRKPVSAGELRLGAKAKFGYGAENSGRGEVKGPGSIENHARSALDPIEPRRSNRRIQPTPKFLEGLQSSLIITKVPSISHDRSVKSSNRSTTSLRGRNKG</sequence>
<feature type="domain" description="Agenet" evidence="2">
    <location>
        <begin position="1706"/>
        <end position="1768"/>
    </location>
</feature>